<evidence type="ECO:0000256" key="1">
    <source>
        <dbReference type="SAM" id="Phobius"/>
    </source>
</evidence>
<protein>
    <submittedName>
        <fullName evidence="2">Uncharacterized protein</fullName>
    </submittedName>
</protein>
<keyword evidence="1" id="KW-0472">Membrane</keyword>
<dbReference type="AlphaFoldDB" id="A0A0A8ZI56"/>
<organism evidence="2">
    <name type="scientific">Arundo donax</name>
    <name type="common">Giant reed</name>
    <name type="synonym">Donax arundinaceus</name>
    <dbReference type="NCBI Taxonomy" id="35708"/>
    <lineage>
        <taxon>Eukaryota</taxon>
        <taxon>Viridiplantae</taxon>
        <taxon>Streptophyta</taxon>
        <taxon>Embryophyta</taxon>
        <taxon>Tracheophyta</taxon>
        <taxon>Spermatophyta</taxon>
        <taxon>Magnoliopsida</taxon>
        <taxon>Liliopsida</taxon>
        <taxon>Poales</taxon>
        <taxon>Poaceae</taxon>
        <taxon>PACMAD clade</taxon>
        <taxon>Arundinoideae</taxon>
        <taxon>Arundineae</taxon>
        <taxon>Arundo</taxon>
    </lineage>
</organism>
<reference evidence="2" key="2">
    <citation type="journal article" date="2015" name="Data Brief">
        <title>Shoot transcriptome of the giant reed, Arundo donax.</title>
        <authorList>
            <person name="Barrero R.A."/>
            <person name="Guerrero F.D."/>
            <person name="Moolhuijzen P."/>
            <person name="Goolsby J.A."/>
            <person name="Tidwell J."/>
            <person name="Bellgard S.E."/>
            <person name="Bellgard M.I."/>
        </authorList>
    </citation>
    <scope>NUCLEOTIDE SEQUENCE</scope>
    <source>
        <tissue evidence="2">Shoot tissue taken approximately 20 cm above the soil surface</tissue>
    </source>
</reference>
<feature type="transmembrane region" description="Helical" evidence="1">
    <location>
        <begin position="7"/>
        <end position="27"/>
    </location>
</feature>
<name>A0A0A8ZI56_ARUDO</name>
<dbReference type="EMBL" id="GBRH01258841">
    <property type="protein sequence ID" value="JAD39054.1"/>
    <property type="molecule type" value="Transcribed_RNA"/>
</dbReference>
<sequence>MKARHHAWPWVQHFVFVGLGNIGNFMLVSF</sequence>
<proteinExistence type="predicted"/>
<keyword evidence="1" id="KW-1133">Transmembrane helix</keyword>
<reference evidence="2" key="1">
    <citation type="submission" date="2014-09" db="EMBL/GenBank/DDBJ databases">
        <authorList>
            <person name="Magalhaes I.L.F."/>
            <person name="Oliveira U."/>
            <person name="Santos F.R."/>
            <person name="Vidigal T.H.D.A."/>
            <person name="Brescovit A.D."/>
            <person name="Santos A.J."/>
        </authorList>
    </citation>
    <scope>NUCLEOTIDE SEQUENCE</scope>
    <source>
        <tissue evidence="2">Shoot tissue taken approximately 20 cm above the soil surface</tissue>
    </source>
</reference>
<accession>A0A0A8ZI56</accession>
<keyword evidence="1" id="KW-0812">Transmembrane</keyword>
<evidence type="ECO:0000313" key="2">
    <source>
        <dbReference type="EMBL" id="JAD39054.1"/>
    </source>
</evidence>